<feature type="domain" description="C-CAP/cofactor C-like" evidence="6">
    <location>
        <begin position="363"/>
        <end position="501"/>
    </location>
</feature>
<dbReference type="GO" id="GO:0007015">
    <property type="term" value="P:actin filament organization"/>
    <property type="evidence" value="ECO:0007669"/>
    <property type="project" value="TreeGrafter"/>
</dbReference>
<feature type="compositionally biased region" description="Pro residues" evidence="5">
    <location>
        <begin position="271"/>
        <end position="283"/>
    </location>
</feature>
<dbReference type="EMBL" id="BLZA01000030">
    <property type="protein sequence ID" value="GHJ88696.1"/>
    <property type="molecule type" value="Genomic_DNA"/>
</dbReference>
<dbReference type="Gene3D" id="2.160.20.70">
    <property type="match status" value="1"/>
</dbReference>
<feature type="region of interest" description="Disordered" evidence="5">
    <location>
        <begin position="317"/>
        <end position="367"/>
    </location>
</feature>
<organism evidence="7 8">
    <name type="scientific">Naganishia liquefaciens</name>
    <dbReference type="NCBI Taxonomy" id="104408"/>
    <lineage>
        <taxon>Eukaryota</taxon>
        <taxon>Fungi</taxon>
        <taxon>Dikarya</taxon>
        <taxon>Basidiomycota</taxon>
        <taxon>Agaricomycotina</taxon>
        <taxon>Tremellomycetes</taxon>
        <taxon>Filobasidiales</taxon>
        <taxon>Filobasidiaceae</taxon>
        <taxon>Naganishia</taxon>
    </lineage>
</organism>
<dbReference type="GO" id="GO:0005737">
    <property type="term" value="C:cytoplasm"/>
    <property type="evidence" value="ECO:0007669"/>
    <property type="project" value="TreeGrafter"/>
</dbReference>
<evidence type="ECO:0000256" key="4">
    <source>
        <dbReference type="RuleBase" id="RU000647"/>
    </source>
</evidence>
<dbReference type="GO" id="GO:0008179">
    <property type="term" value="F:adenylate cyclase binding"/>
    <property type="evidence" value="ECO:0007669"/>
    <property type="project" value="TreeGrafter"/>
</dbReference>
<dbReference type="Pfam" id="PF08603">
    <property type="entry name" value="CAP_C"/>
    <property type="match status" value="1"/>
</dbReference>
<keyword evidence="8" id="KW-1185">Reference proteome</keyword>
<dbReference type="PROSITE" id="PS01088">
    <property type="entry name" value="CAP_1"/>
    <property type="match status" value="1"/>
</dbReference>
<protein>
    <recommendedName>
        <fullName evidence="3 4">Adenylyl cyclase-associated protein</fullName>
    </recommendedName>
</protein>
<dbReference type="InterPro" id="IPR016098">
    <property type="entry name" value="CAP/MinC_C"/>
</dbReference>
<dbReference type="PANTHER" id="PTHR10652:SF0">
    <property type="entry name" value="ADENYLYL CYCLASE-ASSOCIATED PROTEIN"/>
    <property type="match status" value="1"/>
</dbReference>
<evidence type="ECO:0000256" key="5">
    <source>
        <dbReference type="SAM" id="MobiDB-lite"/>
    </source>
</evidence>
<dbReference type="PROSITE" id="PS01089">
    <property type="entry name" value="CAP_2"/>
    <property type="match status" value="1"/>
</dbReference>
<dbReference type="Pfam" id="PF01213">
    <property type="entry name" value="CAP_N-CM"/>
    <property type="match status" value="1"/>
</dbReference>
<dbReference type="SMART" id="SM00673">
    <property type="entry name" value="CARP"/>
    <property type="match status" value="2"/>
</dbReference>
<evidence type="ECO:0000259" key="6">
    <source>
        <dbReference type="PROSITE" id="PS51329"/>
    </source>
</evidence>
<dbReference type="GO" id="GO:0003779">
    <property type="term" value="F:actin binding"/>
    <property type="evidence" value="ECO:0007669"/>
    <property type="project" value="InterPro"/>
</dbReference>
<evidence type="ECO:0000256" key="3">
    <source>
        <dbReference type="ARBA" id="ARBA00072052"/>
    </source>
</evidence>
<dbReference type="Gene3D" id="1.25.40.330">
    <property type="entry name" value="Adenylate cyclase-associated CAP, N-terminal domain"/>
    <property type="match status" value="1"/>
</dbReference>
<accession>A0A8H3TW62</accession>
<dbReference type="PANTHER" id="PTHR10652">
    <property type="entry name" value="ADENYLYL CYCLASE-ASSOCIATED PROTEIN"/>
    <property type="match status" value="1"/>
</dbReference>
<dbReference type="FunFam" id="1.25.40.330:FF:000001">
    <property type="entry name" value="Adenylyl cyclase-associated protein"/>
    <property type="match status" value="1"/>
</dbReference>
<dbReference type="InterPro" id="IPR013992">
    <property type="entry name" value="Adenylate_cyclase-assoc_CAP_N"/>
</dbReference>
<feature type="region of interest" description="Disordered" evidence="5">
    <location>
        <begin position="256"/>
        <end position="300"/>
    </location>
</feature>
<comment type="function">
    <text evidence="2">The N-terminal domain binds to adenylyl cyclase, thereby enabling adenylyl cyclase to be activated by upstream regulatory signals, such as Ras. The C-terminal domain is required for normal cellular morphology and growth control.</text>
</comment>
<dbReference type="InterPro" id="IPR001837">
    <property type="entry name" value="Adenylate_cyclase-assoc_CAP"/>
</dbReference>
<reference evidence="7" key="1">
    <citation type="submission" date="2020-07" db="EMBL/GenBank/DDBJ databases">
        <title>Draft Genome Sequence of a Deep-Sea Yeast, Naganishia (Cryptococcus) liquefaciens strain N6.</title>
        <authorList>
            <person name="Han Y.W."/>
            <person name="Kajitani R."/>
            <person name="Morimoto H."/>
            <person name="Parhat M."/>
            <person name="Tsubouchi H."/>
            <person name="Bakenova O."/>
            <person name="Ogata M."/>
            <person name="Argunhan B."/>
            <person name="Aoki R."/>
            <person name="Kajiwara S."/>
            <person name="Itoh T."/>
            <person name="Iwasaki H."/>
        </authorList>
    </citation>
    <scope>NUCLEOTIDE SEQUENCE</scope>
    <source>
        <strain evidence="7">N6</strain>
    </source>
</reference>
<dbReference type="SUPFAM" id="SSF69340">
    <property type="entry name" value="C-terminal domain of adenylylcyclase associated protein"/>
    <property type="match status" value="1"/>
</dbReference>
<feature type="region of interest" description="Disordered" evidence="5">
    <location>
        <begin position="57"/>
        <end position="78"/>
    </location>
</feature>
<comment type="caution">
    <text evidence="7">The sequence shown here is derived from an EMBL/GenBank/DDBJ whole genome shotgun (WGS) entry which is preliminary data.</text>
</comment>
<comment type="similarity">
    <text evidence="1 4">Belongs to the CAP family.</text>
</comment>
<evidence type="ECO:0000313" key="8">
    <source>
        <dbReference type="Proteomes" id="UP000620104"/>
    </source>
</evidence>
<dbReference type="InterPro" id="IPR017901">
    <property type="entry name" value="C-CAP_CF_C-like"/>
</dbReference>
<dbReference type="InterPro" id="IPR053950">
    <property type="entry name" value="CAP_N"/>
</dbReference>
<dbReference type="InterPro" id="IPR013912">
    <property type="entry name" value="Adenylate_cyclase-assoc_CAP_C"/>
</dbReference>
<dbReference type="InterPro" id="IPR018106">
    <property type="entry name" value="CAP_CS_N"/>
</dbReference>
<feature type="compositionally biased region" description="Low complexity" evidence="5">
    <location>
        <begin position="257"/>
        <end position="270"/>
    </location>
</feature>
<dbReference type="AlphaFoldDB" id="A0A8H3TW62"/>
<dbReference type="SUPFAM" id="SSF101278">
    <property type="entry name" value="N-terminal domain of adenylylcyclase associated protein, CAP"/>
    <property type="match status" value="1"/>
</dbReference>
<evidence type="ECO:0000313" key="7">
    <source>
        <dbReference type="EMBL" id="GHJ88696.1"/>
    </source>
</evidence>
<dbReference type="Pfam" id="PF21938">
    <property type="entry name" value="CAP_N"/>
    <property type="match status" value="1"/>
</dbReference>
<evidence type="ECO:0000256" key="1">
    <source>
        <dbReference type="ARBA" id="ARBA00007659"/>
    </source>
</evidence>
<evidence type="ECO:0000256" key="2">
    <source>
        <dbReference type="ARBA" id="ARBA00054756"/>
    </source>
</evidence>
<gene>
    <name evidence="7" type="ORF">NliqN6_5098</name>
</gene>
<feature type="compositionally biased region" description="Low complexity" evidence="5">
    <location>
        <begin position="58"/>
        <end position="70"/>
    </location>
</feature>
<dbReference type="Proteomes" id="UP000620104">
    <property type="component" value="Unassembled WGS sequence"/>
</dbReference>
<dbReference type="InterPro" id="IPR006599">
    <property type="entry name" value="CARP_motif"/>
</dbReference>
<dbReference type="PROSITE" id="PS51329">
    <property type="entry name" value="C_CAP_COFACTOR_C"/>
    <property type="match status" value="1"/>
</dbReference>
<dbReference type="InterPro" id="IPR036222">
    <property type="entry name" value="CAP_N_sf"/>
</dbReference>
<sequence>MSHQAGLNSLATIIKRLEAATSRLEDVALAAQHSAIAPGPTSRSTEQVHDQLAGHLNSASGAAPATGSSPPKEEAPLAPSVKAYQESIIDGPLQDFVQKSQDAAGVVGEHAALIAKLCEAQKNFIQKASACTKPATQQELLPHLSEIQAAIGAINDFRATNDRKKENRPYGNHFNAVCEGAAAWGWVAVEPTPAPFVGDMKDSAQFYTNRVIKEFKDSDPKQTAWARSFITLIEELQKYVKQYHTTGVAWNPKGVDASSYKSSASSSSTSAPPPPPPPGPPPASDSVKSSTPAAAPAGPGAFLAQINKGTAVTSGLKKVDASMQTHKNPELRASSVVSDKAGPPERPAKPSKLASQNPVQKKPAKTELDGTKWNIEYHEGNSEIVIEETELNQTVHIYACKNSVIQIKGKVNAISLLNCHRTSILFDSVVSQLSVTSSPSFTAQILGLCPTLNVEKTDSGNVYLSKECLDTVEIITSGVSSLNISVPTGEDGDYEEKPVPEQMKSVIRNGKLVTTIVEHSG</sequence>
<dbReference type="InterPro" id="IPR028417">
    <property type="entry name" value="CAP_CS_C"/>
</dbReference>
<dbReference type="OrthoDB" id="77251at2759"/>
<name>A0A8H3TW62_9TREE</name>
<dbReference type="GO" id="GO:0019933">
    <property type="term" value="P:cAMP-mediated signaling"/>
    <property type="evidence" value="ECO:0007669"/>
    <property type="project" value="TreeGrafter"/>
</dbReference>
<dbReference type="InterPro" id="IPR036223">
    <property type="entry name" value="CAP_C_sf"/>
</dbReference>
<proteinExistence type="inferred from homology"/>